<dbReference type="Proteomes" id="UP000323380">
    <property type="component" value="Unassembled WGS sequence"/>
</dbReference>
<evidence type="ECO:0000256" key="2">
    <source>
        <dbReference type="ARBA" id="ARBA00023002"/>
    </source>
</evidence>
<dbReference type="STRING" id="1220554.GCA_001552135_01041"/>
<keyword evidence="4" id="KW-1185">Reference proteome</keyword>
<dbReference type="Pfam" id="PF13561">
    <property type="entry name" value="adh_short_C2"/>
    <property type="match status" value="1"/>
</dbReference>
<dbReference type="Gene3D" id="3.40.50.720">
    <property type="entry name" value="NAD(P)-binding Rossmann-like Domain"/>
    <property type="match status" value="1"/>
</dbReference>
<dbReference type="PANTHER" id="PTHR43669:SF3">
    <property type="entry name" value="ALCOHOL DEHYDROGENASE, PUTATIVE (AFU_ORTHOLOGUE AFUA_3G03445)-RELATED"/>
    <property type="match status" value="1"/>
</dbReference>
<keyword evidence="2" id="KW-0560">Oxidoreductase</keyword>
<dbReference type="SUPFAM" id="SSF51735">
    <property type="entry name" value="NAD(P)-binding Rossmann-fold domains"/>
    <property type="match status" value="1"/>
</dbReference>
<dbReference type="InterPro" id="IPR002347">
    <property type="entry name" value="SDR_fam"/>
</dbReference>
<evidence type="ECO:0000313" key="4">
    <source>
        <dbReference type="Proteomes" id="UP000323380"/>
    </source>
</evidence>
<evidence type="ECO:0000313" key="3">
    <source>
        <dbReference type="EMBL" id="TYB41851.1"/>
    </source>
</evidence>
<dbReference type="GO" id="GO:0016491">
    <property type="term" value="F:oxidoreductase activity"/>
    <property type="evidence" value="ECO:0007669"/>
    <property type="project" value="UniProtKB-KW"/>
</dbReference>
<organism evidence="3 4">
    <name type="scientific">Actinomadura chibensis</name>
    <dbReference type="NCBI Taxonomy" id="392828"/>
    <lineage>
        <taxon>Bacteria</taxon>
        <taxon>Bacillati</taxon>
        <taxon>Actinomycetota</taxon>
        <taxon>Actinomycetes</taxon>
        <taxon>Streptosporangiales</taxon>
        <taxon>Thermomonosporaceae</taxon>
        <taxon>Actinomadura</taxon>
    </lineage>
</organism>
<protein>
    <submittedName>
        <fullName evidence="3">SDR family oxidoreductase</fullName>
    </submittedName>
</protein>
<comment type="similarity">
    <text evidence="1">Belongs to the short-chain dehydrogenases/reductases (SDR) family.</text>
</comment>
<accession>A0A5D0NC64</accession>
<dbReference type="EMBL" id="VSFG01000009">
    <property type="protein sequence ID" value="TYB41851.1"/>
    <property type="molecule type" value="Genomic_DNA"/>
</dbReference>
<evidence type="ECO:0000256" key="1">
    <source>
        <dbReference type="ARBA" id="ARBA00006484"/>
    </source>
</evidence>
<name>A0A5D0NC64_9ACTN</name>
<dbReference type="PRINTS" id="PR00081">
    <property type="entry name" value="GDHRDH"/>
</dbReference>
<dbReference type="AlphaFoldDB" id="A0A5D0NC64"/>
<gene>
    <name evidence="3" type="ORF">FXF69_33505</name>
</gene>
<dbReference type="RefSeq" id="WP_067885919.1">
    <property type="nucleotide sequence ID" value="NZ_VSFG01000009.1"/>
</dbReference>
<proteinExistence type="inferred from homology"/>
<sequence length="267" mass="27384">MLLNGKNAIVYGGGGAVGGAVARAFAHHGATVHVAGRTQAKLDAVAARIAAEGSTAHAERVDALDEEAVERHMARAVDRTGPVDICVNTVGIDVGDQGLPLVSMSVPEFLDPITAYLRTNFATARAAARRMLDARGGVIMSVSPPMARVPVALSGSFGMAGAAIEAMCRQLAMELGPSGIRVVGLRLNGIPETAERLGSHTRDVWERAAERLGVPFERLLEEVGAGGPLPGPLTVRQVADAAAFLASDRAAGLTGTVANLTAGAVVD</sequence>
<dbReference type="InterPro" id="IPR036291">
    <property type="entry name" value="NAD(P)-bd_dom_sf"/>
</dbReference>
<reference evidence="3 4" key="1">
    <citation type="submission" date="2019-08" db="EMBL/GenBank/DDBJ databases">
        <title>Actinomadura sp. nov. CYP1-5 isolated from mountain soil.</title>
        <authorList>
            <person name="Songsumanus A."/>
            <person name="Kuncharoen N."/>
            <person name="Kudo T."/>
            <person name="Yuki M."/>
            <person name="Igarashi Y."/>
            <person name="Tanasupawat S."/>
        </authorList>
    </citation>
    <scope>NUCLEOTIDE SEQUENCE [LARGE SCALE GENOMIC DNA]</scope>
    <source>
        <strain evidence="3 4">JCM 14158</strain>
    </source>
</reference>
<dbReference type="PANTHER" id="PTHR43669">
    <property type="entry name" value="5-KETO-D-GLUCONATE 5-REDUCTASE"/>
    <property type="match status" value="1"/>
</dbReference>
<comment type="caution">
    <text evidence="3">The sequence shown here is derived from an EMBL/GenBank/DDBJ whole genome shotgun (WGS) entry which is preliminary data.</text>
</comment>